<feature type="domain" description="N-acetyltransferase" evidence="1">
    <location>
        <begin position="133"/>
        <end position="279"/>
    </location>
</feature>
<evidence type="ECO:0000259" key="1">
    <source>
        <dbReference type="PROSITE" id="PS51186"/>
    </source>
</evidence>
<protein>
    <submittedName>
        <fullName evidence="2">GNAT family N-acetyltransferase</fullName>
    </submittedName>
</protein>
<dbReference type="EMBL" id="JAWDIP010000003">
    <property type="protein sequence ID" value="MDY0395681.1"/>
    <property type="molecule type" value="Genomic_DNA"/>
</dbReference>
<organism evidence="2 3">
    <name type="scientific">Tigheibacillus halophilus</name>
    <dbReference type="NCBI Taxonomy" id="361280"/>
    <lineage>
        <taxon>Bacteria</taxon>
        <taxon>Bacillati</taxon>
        <taxon>Bacillota</taxon>
        <taxon>Bacilli</taxon>
        <taxon>Bacillales</taxon>
        <taxon>Bacillaceae</taxon>
        <taxon>Tigheibacillus</taxon>
    </lineage>
</organism>
<accession>A0ABU5C9Z9</accession>
<dbReference type="Proteomes" id="UP001281447">
    <property type="component" value="Unassembled WGS sequence"/>
</dbReference>
<dbReference type="InterPro" id="IPR000182">
    <property type="entry name" value="GNAT_dom"/>
</dbReference>
<dbReference type="SUPFAM" id="SSF55729">
    <property type="entry name" value="Acyl-CoA N-acyltransferases (Nat)"/>
    <property type="match status" value="1"/>
</dbReference>
<gene>
    <name evidence="2" type="ORF">RWE15_16225</name>
</gene>
<evidence type="ECO:0000313" key="2">
    <source>
        <dbReference type="EMBL" id="MDY0395681.1"/>
    </source>
</evidence>
<name>A0ABU5C9Z9_9BACI</name>
<reference evidence="2 3" key="1">
    <citation type="submission" date="2023-10" db="EMBL/GenBank/DDBJ databases">
        <title>Virgibacillus halophilus 5B73C genome.</title>
        <authorList>
            <person name="Miliotis G."/>
            <person name="Sengupta P."/>
            <person name="Hameed A."/>
            <person name="Chuvochina M."/>
            <person name="Mcdonagh F."/>
            <person name="Simpson A.C."/>
            <person name="Singh N.K."/>
            <person name="Rekha P.D."/>
            <person name="Raman K."/>
            <person name="Hugenholtz P."/>
            <person name="Venkateswaran K."/>
        </authorList>
    </citation>
    <scope>NUCLEOTIDE SEQUENCE [LARGE SCALE GENOMIC DNA]</scope>
    <source>
        <strain evidence="2 3">5B73C</strain>
    </source>
</reference>
<dbReference type="PROSITE" id="PS51186">
    <property type="entry name" value="GNAT"/>
    <property type="match status" value="1"/>
</dbReference>
<evidence type="ECO:0000313" key="3">
    <source>
        <dbReference type="Proteomes" id="UP001281447"/>
    </source>
</evidence>
<dbReference type="Pfam" id="PF00583">
    <property type="entry name" value="Acetyltransf_1"/>
    <property type="match status" value="1"/>
</dbReference>
<sequence length="279" mass="30794">MTLFLNGKLAYQIENDVIVGNKQLVEAWNDSGFGTSAEFLEFTNALAVYGGEECPINETVGLGMSSPVDEAILNEIEHFYHAHDYPAVIRVCPLAHPSLLALTQSRGYELNSFSYRWVLDLDAWTPQEKETDSSIRIAEADEEMLWVQAIAAGFADTDQVSESQNLDLERAFFRMQNSLPVIALEDGIAAAGGILAINNDMASLFTTSTRLSYRKHGLQTALIDWRLRFAKEQGARLATIETDPGSDSQRNVERAGFQLAYVTAEIIKPASFGSSIFGK</sequence>
<comment type="caution">
    <text evidence="2">The sequence shown here is derived from an EMBL/GenBank/DDBJ whole genome shotgun (WGS) entry which is preliminary data.</text>
</comment>
<dbReference type="InterPro" id="IPR016181">
    <property type="entry name" value="Acyl_CoA_acyltransferase"/>
</dbReference>
<proteinExistence type="predicted"/>
<keyword evidence="3" id="KW-1185">Reference proteome</keyword>
<dbReference type="Gene3D" id="3.40.630.30">
    <property type="match status" value="1"/>
</dbReference>